<sequence>MKKIRPKIKVAILDKKSYFDSYYENQVKSIVAKIYLY</sequence>
<proteinExistence type="predicted"/>
<gene>
    <name evidence="1" type="ORF">NCTC8261_05738</name>
</gene>
<organism evidence="1 2">
    <name type="scientific">Salmonella enterica I</name>
    <dbReference type="NCBI Taxonomy" id="59201"/>
    <lineage>
        <taxon>Bacteria</taxon>
        <taxon>Pseudomonadati</taxon>
        <taxon>Pseudomonadota</taxon>
        <taxon>Gammaproteobacteria</taxon>
        <taxon>Enterobacterales</taxon>
        <taxon>Enterobacteriaceae</taxon>
        <taxon>Salmonella</taxon>
    </lineage>
</organism>
<protein>
    <submittedName>
        <fullName evidence="1">Shiga toxin A subunit</fullName>
    </submittedName>
</protein>
<evidence type="ECO:0000313" key="2">
    <source>
        <dbReference type="Proteomes" id="UP000254712"/>
    </source>
</evidence>
<dbReference type="AlphaFoldDB" id="A0A379WZ88"/>
<accession>A0A379WZ88</accession>
<dbReference type="EMBL" id="UGXT01000002">
    <property type="protein sequence ID" value="SUH39383.1"/>
    <property type="molecule type" value="Genomic_DNA"/>
</dbReference>
<name>A0A379WZ88_SALET</name>
<evidence type="ECO:0000313" key="1">
    <source>
        <dbReference type="EMBL" id="SUH39383.1"/>
    </source>
</evidence>
<reference evidence="1 2" key="1">
    <citation type="submission" date="2018-06" db="EMBL/GenBank/DDBJ databases">
        <authorList>
            <consortium name="Pathogen Informatics"/>
            <person name="Doyle S."/>
        </authorList>
    </citation>
    <scope>NUCLEOTIDE SEQUENCE [LARGE SCALE GENOMIC DNA]</scope>
    <source>
        <strain evidence="1 2">NCTC8261</strain>
    </source>
</reference>
<dbReference type="Proteomes" id="UP000254712">
    <property type="component" value="Unassembled WGS sequence"/>
</dbReference>